<evidence type="ECO:0000313" key="2">
    <source>
        <dbReference type="EMBL" id="SNR26301.1"/>
    </source>
</evidence>
<dbReference type="NCBIfam" id="TIGR03083">
    <property type="entry name" value="maleylpyruvate isomerase family mycothiol-dependent enzyme"/>
    <property type="match status" value="1"/>
</dbReference>
<dbReference type="GO" id="GO:0046872">
    <property type="term" value="F:metal ion binding"/>
    <property type="evidence" value="ECO:0007669"/>
    <property type="project" value="InterPro"/>
</dbReference>
<dbReference type="EMBL" id="FZNP01000001">
    <property type="protein sequence ID" value="SNR26301.1"/>
    <property type="molecule type" value="Genomic_DNA"/>
</dbReference>
<dbReference type="AlphaFoldDB" id="A0A238UWP0"/>
<accession>A0A238UWP0</accession>
<reference evidence="3" key="1">
    <citation type="submission" date="2017-06" db="EMBL/GenBank/DDBJ databases">
        <authorList>
            <person name="Varghese N."/>
            <person name="Submissions S."/>
        </authorList>
    </citation>
    <scope>NUCLEOTIDE SEQUENCE [LARGE SCALE GENOMIC DNA]</scope>
    <source>
        <strain evidence="3">DSM 44485</strain>
    </source>
</reference>
<dbReference type="InterPro" id="IPR024344">
    <property type="entry name" value="MDMPI_metal-binding"/>
</dbReference>
<proteinExistence type="predicted"/>
<organism evidence="2 3">
    <name type="scientific">Actinomadura mexicana</name>
    <dbReference type="NCBI Taxonomy" id="134959"/>
    <lineage>
        <taxon>Bacteria</taxon>
        <taxon>Bacillati</taxon>
        <taxon>Actinomycetota</taxon>
        <taxon>Actinomycetes</taxon>
        <taxon>Streptosporangiales</taxon>
        <taxon>Thermomonosporaceae</taxon>
        <taxon>Actinomadura</taxon>
    </lineage>
</organism>
<dbReference type="SUPFAM" id="SSF109854">
    <property type="entry name" value="DinB/YfiT-like putative metalloenzymes"/>
    <property type="match status" value="1"/>
</dbReference>
<dbReference type="RefSeq" id="WP_089309900.1">
    <property type="nucleotide sequence ID" value="NZ_FZNP01000001.1"/>
</dbReference>
<dbReference type="Pfam" id="PF11716">
    <property type="entry name" value="MDMPI_N"/>
    <property type="match status" value="1"/>
</dbReference>
<dbReference type="OrthoDB" id="154293at2"/>
<keyword evidence="3" id="KW-1185">Reference proteome</keyword>
<feature type="domain" description="Mycothiol-dependent maleylpyruvate isomerase metal-binding" evidence="1">
    <location>
        <begin position="16"/>
        <end position="148"/>
    </location>
</feature>
<name>A0A238UWP0_9ACTN</name>
<dbReference type="Proteomes" id="UP000198420">
    <property type="component" value="Unassembled WGS sequence"/>
</dbReference>
<gene>
    <name evidence="2" type="ORF">SAMN06265355_101506</name>
</gene>
<dbReference type="InterPro" id="IPR017517">
    <property type="entry name" value="Maleyloyr_isom"/>
</dbReference>
<protein>
    <submittedName>
        <fullName evidence="2">TIGR03083 family protein</fullName>
    </submittedName>
</protein>
<dbReference type="InterPro" id="IPR034660">
    <property type="entry name" value="DinB/YfiT-like"/>
</dbReference>
<dbReference type="Gene3D" id="1.20.120.450">
    <property type="entry name" value="dinb family like domain"/>
    <property type="match status" value="1"/>
</dbReference>
<sequence length="266" mass="28860">MNEQMRANTAAYEQTVRSTLALAETLGDGDWDRPTECPGWTVKDQLSHLAGVERDLLGDPAPPVELPEFDHFRNDFARYTEIAVHARRPVPGPQVAAELADALERRLAQVAGEDPDRVLMCPDGREGPYTRFMKFRAMDCWTHEQDIRRAVGRPGNLDGPAAQCFWELLSRSLPRIVARAAEGAPGRSAVLTISGPPDFEVGVTVGDDGRGAWSDVPASPAARIAMDWETYVRLAAGRCTAGDVAVRAEGDADLAGRILATMAVTP</sequence>
<evidence type="ECO:0000313" key="3">
    <source>
        <dbReference type="Proteomes" id="UP000198420"/>
    </source>
</evidence>
<evidence type="ECO:0000259" key="1">
    <source>
        <dbReference type="Pfam" id="PF11716"/>
    </source>
</evidence>